<evidence type="ECO:0000259" key="6">
    <source>
        <dbReference type="Pfam" id="PF01488"/>
    </source>
</evidence>
<organism evidence="11">
    <name type="scientific">freshwater metagenome</name>
    <dbReference type="NCBI Taxonomy" id="449393"/>
    <lineage>
        <taxon>unclassified sequences</taxon>
        <taxon>metagenomes</taxon>
        <taxon>ecological metagenomes</taxon>
    </lineage>
</organism>
<evidence type="ECO:0000256" key="2">
    <source>
        <dbReference type="ARBA" id="ARBA00022605"/>
    </source>
</evidence>
<proteinExistence type="inferred from homology"/>
<dbReference type="Pfam" id="PF08501">
    <property type="entry name" value="Shikimate_dh_N"/>
    <property type="match status" value="1"/>
</dbReference>
<keyword evidence="5" id="KW-0057">Aromatic amino acid biosynthesis</keyword>
<evidence type="ECO:0000259" key="7">
    <source>
        <dbReference type="Pfam" id="PF08501"/>
    </source>
</evidence>
<dbReference type="InterPro" id="IPR022893">
    <property type="entry name" value="Shikimate_DH_fam"/>
</dbReference>
<dbReference type="EMBL" id="CAESAL010000052">
    <property type="protein sequence ID" value="CAB4344325.1"/>
    <property type="molecule type" value="Genomic_DNA"/>
</dbReference>
<dbReference type="EMBL" id="CAEUNJ010000020">
    <property type="protein sequence ID" value="CAB4371147.1"/>
    <property type="molecule type" value="Genomic_DNA"/>
</dbReference>
<dbReference type="CDD" id="cd01065">
    <property type="entry name" value="NAD_bind_Shikimate_DH"/>
    <property type="match status" value="1"/>
</dbReference>
<evidence type="ECO:0000256" key="3">
    <source>
        <dbReference type="ARBA" id="ARBA00022857"/>
    </source>
</evidence>
<accession>A0A6J6J425</accession>
<reference evidence="11" key="1">
    <citation type="submission" date="2020-05" db="EMBL/GenBank/DDBJ databases">
        <authorList>
            <person name="Chiriac C."/>
            <person name="Salcher M."/>
            <person name="Ghai R."/>
            <person name="Kavagutti S V."/>
        </authorList>
    </citation>
    <scope>NUCLEOTIDE SEQUENCE</scope>
</reference>
<dbReference type="EMBL" id="CAEZXY010000044">
    <property type="protein sequence ID" value="CAB4710226.1"/>
    <property type="molecule type" value="Genomic_DNA"/>
</dbReference>
<dbReference type="Pfam" id="PF18317">
    <property type="entry name" value="SDH_C"/>
    <property type="match status" value="1"/>
</dbReference>
<dbReference type="InterPro" id="IPR041121">
    <property type="entry name" value="SDH_C"/>
</dbReference>
<keyword evidence="2" id="KW-0028">Amino-acid biosynthesis</keyword>
<dbReference type="PANTHER" id="PTHR21089:SF1">
    <property type="entry name" value="BIFUNCTIONAL 3-DEHYDROQUINATE DEHYDRATASE_SHIKIMATE DEHYDROGENASE, CHLOROPLASTIC"/>
    <property type="match status" value="1"/>
</dbReference>
<keyword evidence="3" id="KW-0521">NADP</keyword>
<evidence type="ECO:0000313" key="11">
    <source>
        <dbReference type="EMBL" id="CAB4631631.1"/>
    </source>
</evidence>
<evidence type="ECO:0000256" key="1">
    <source>
        <dbReference type="ARBA" id="ARBA00012962"/>
    </source>
</evidence>
<dbReference type="InterPro" id="IPR013708">
    <property type="entry name" value="Shikimate_DH-bd_N"/>
</dbReference>
<evidence type="ECO:0000256" key="5">
    <source>
        <dbReference type="ARBA" id="ARBA00023141"/>
    </source>
</evidence>
<protein>
    <recommendedName>
        <fullName evidence="1">shikimate dehydrogenase (NADP(+))</fullName>
        <ecNumber evidence="1">1.1.1.25</ecNumber>
    </recommendedName>
</protein>
<evidence type="ECO:0000313" key="13">
    <source>
        <dbReference type="EMBL" id="CAB4789504.1"/>
    </source>
</evidence>
<dbReference type="InterPro" id="IPR011342">
    <property type="entry name" value="Shikimate_DH"/>
</dbReference>
<feature type="domain" description="Shikimate dehydrogenase substrate binding N-terminal" evidence="7">
    <location>
        <begin position="12"/>
        <end position="94"/>
    </location>
</feature>
<dbReference type="GO" id="GO:0004764">
    <property type="term" value="F:shikimate 3-dehydrogenase (NADP+) activity"/>
    <property type="evidence" value="ECO:0007669"/>
    <property type="project" value="UniProtKB-EC"/>
</dbReference>
<evidence type="ECO:0000259" key="8">
    <source>
        <dbReference type="Pfam" id="PF18317"/>
    </source>
</evidence>
<dbReference type="GO" id="GO:0009423">
    <property type="term" value="P:chorismate biosynthetic process"/>
    <property type="evidence" value="ECO:0007669"/>
    <property type="project" value="UniProtKB-UniPathway"/>
</dbReference>
<name>A0A6J6J425_9ZZZZ</name>
<dbReference type="InterPro" id="IPR036291">
    <property type="entry name" value="NAD(P)-bd_dom_sf"/>
</dbReference>
<dbReference type="NCBIfam" id="NF001319">
    <property type="entry name" value="PRK00258.3-3"/>
    <property type="match status" value="1"/>
</dbReference>
<dbReference type="GO" id="GO:0009073">
    <property type="term" value="P:aromatic amino acid family biosynthetic process"/>
    <property type="evidence" value="ECO:0007669"/>
    <property type="project" value="UniProtKB-KW"/>
</dbReference>
<dbReference type="SUPFAM" id="SSF53223">
    <property type="entry name" value="Aminoacid dehydrogenase-like, N-terminal domain"/>
    <property type="match status" value="1"/>
</dbReference>
<dbReference type="InterPro" id="IPR046346">
    <property type="entry name" value="Aminoacid_DH-like_N_sf"/>
</dbReference>
<dbReference type="UniPathway" id="UPA00053">
    <property type="reaction ID" value="UER00087"/>
</dbReference>
<sequence length="280" mass="28748">MKPTGQTRLAAVIGDPVRHSLSPTLMNAAFAATGLDWSYVALEVPAMRLPDALAGVRALGIAGLSVTMPHKESAAACCDRLSPTAERLGAVNCIVNDGGVLTGHNTDGDGFIRSLRHSFAFEPANKRCVVFGAGGAARSIVLALADAGAAEIVVVNRTLGRAERTAALAGDRGEVVALDGAHSDLVDADLIVNATSIGMGEPAASDVPFDASVLHDGQLLVDIVYKPLETPLLAIARERGASVTNGVAMLAHQAAAQFELWTGVDAPIDVMLASVADQLG</sequence>
<dbReference type="Pfam" id="PF01488">
    <property type="entry name" value="Shikimate_DH"/>
    <property type="match status" value="1"/>
</dbReference>
<dbReference type="PANTHER" id="PTHR21089">
    <property type="entry name" value="SHIKIMATE DEHYDROGENASE"/>
    <property type="match status" value="1"/>
</dbReference>
<gene>
    <name evidence="11" type="ORF">UFOPK1906_01500</name>
    <name evidence="12" type="ORF">UFOPK2624_01067</name>
    <name evidence="13" type="ORF">UFOPK2969_00675</name>
    <name evidence="9" type="ORF">UFOPK3331_01347</name>
    <name evidence="10" type="ORF">UFOPK4201_00646</name>
</gene>
<evidence type="ECO:0000313" key="12">
    <source>
        <dbReference type="EMBL" id="CAB4710226.1"/>
    </source>
</evidence>
<dbReference type="NCBIfam" id="TIGR00507">
    <property type="entry name" value="aroE"/>
    <property type="match status" value="1"/>
</dbReference>
<dbReference type="Gene3D" id="3.40.50.720">
    <property type="entry name" value="NAD(P)-binding Rossmann-like Domain"/>
    <property type="match status" value="1"/>
</dbReference>
<dbReference type="GO" id="GO:0050661">
    <property type="term" value="F:NADP binding"/>
    <property type="evidence" value="ECO:0007669"/>
    <property type="project" value="InterPro"/>
</dbReference>
<dbReference type="InterPro" id="IPR006151">
    <property type="entry name" value="Shikm_DH/Glu-tRNA_Rdtase"/>
</dbReference>
<dbReference type="GO" id="GO:0008652">
    <property type="term" value="P:amino acid biosynthetic process"/>
    <property type="evidence" value="ECO:0007669"/>
    <property type="project" value="UniProtKB-KW"/>
</dbReference>
<dbReference type="EMBL" id="CAEZVC010000110">
    <property type="protein sequence ID" value="CAB4631631.1"/>
    <property type="molecule type" value="Genomic_DNA"/>
</dbReference>
<evidence type="ECO:0000256" key="4">
    <source>
        <dbReference type="ARBA" id="ARBA00023002"/>
    </source>
</evidence>
<dbReference type="EMBL" id="CAFAAD010000037">
    <property type="protein sequence ID" value="CAB4789504.1"/>
    <property type="molecule type" value="Genomic_DNA"/>
</dbReference>
<feature type="domain" description="Quinate/shikimate 5-dehydrogenase/glutamyl-tRNA reductase" evidence="6">
    <location>
        <begin position="124"/>
        <end position="196"/>
    </location>
</feature>
<dbReference type="EC" id="1.1.1.25" evidence="1"/>
<evidence type="ECO:0000313" key="10">
    <source>
        <dbReference type="EMBL" id="CAB4371147.1"/>
    </source>
</evidence>
<dbReference type="GO" id="GO:0019632">
    <property type="term" value="P:shikimate metabolic process"/>
    <property type="evidence" value="ECO:0007669"/>
    <property type="project" value="InterPro"/>
</dbReference>
<dbReference type="AlphaFoldDB" id="A0A6J6J425"/>
<feature type="domain" description="SDH C-terminal" evidence="8">
    <location>
        <begin position="246"/>
        <end position="275"/>
    </location>
</feature>
<dbReference type="HAMAP" id="MF_00222">
    <property type="entry name" value="Shikimate_DH_AroE"/>
    <property type="match status" value="1"/>
</dbReference>
<keyword evidence="4" id="KW-0560">Oxidoreductase</keyword>
<dbReference type="Gene3D" id="3.40.50.10860">
    <property type="entry name" value="Leucine Dehydrogenase, chain A, domain 1"/>
    <property type="match status" value="1"/>
</dbReference>
<evidence type="ECO:0000313" key="9">
    <source>
        <dbReference type="EMBL" id="CAB4344325.1"/>
    </source>
</evidence>
<dbReference type="SUPFAM" id="SSF51735">
    <property type="entry name" value="NAD(P)-binding Rossmann-fold domains"/>
    <property type="match status" value="1"/>
</dbReference>